<comment type="caution">
    <text evidence="1">The sequence shown here is derived from an EMBL/GenBank/DDBJ whole genome shotgun (WGS) entry which is preliminary data.</text>
</comment>
<evidence type="ECO:0000313" key="1">
    <source>
        <dbReference type="EMBL" id="MFI7443002.1"/>
    </source>
</evidence>
<gene>
    <name evidence="1" type="ORF">ACIBP5_23785</name>
</gene>
<organism evidence="1 2">
    <name type="scientific">Nonomuraea indica</name>
    <dbReference type="NCBI Taxonomy" id="1581193"/>
    <lineage>
        <taxon>Bacteria</taxon>
        <taxon>Bacillati</taxon>
        <taxon>Actinomycetota</taxon>
        <taxon>Actinomycetes</taxon>
        <taxon>Streptosporangiales</taxon>
        <taxon>Streptosporangiaceae</taxon>
        <taxon>Nonomuraea</taxon>
    </lineage>
</organism>
<dbReference type="GO" id="GO:0003677">
    <property type="term" value="F:DNA binding"/>
    <property type="evidence" value="ECO:0007669"/>
    <property type="project" value="UniProtKB-KW"/>
</dbReference>
<dbReference type="Proteomes" id="UP001612928">
    <property type="component" value="Unassembled WGS sequence"/>
</dbReference>
<keyword evidence="1" id="KW-0238">DNA-binding</keyword>
<protein>
    <submittedName>
        <fullName evidence="1">Winged helix DNA-binding domain-containing protein</fullName>
    </submittedName>
</protein>
<accession>A0ABW8AAH3</accession>
<proteinExistence type="predicted"/>
<sequence>MITRRELNRATLARQLLLRRHAMPALQAVEHLVGLQAQAPFPPYFGLWSRLEGFGPEELARLLVERDVVRMVLMRGTVHLVSAADGLALRPLVQPMLTKFLTAAHGPRLRDVDVEELVKVGRETLDQAGPLTAAKLAAQLAEHFPAVGADTLAQAMRCLVPLVQVPPRAVWGKAGQTAYATIETWLGREQHPAPSPETMVLRYLAAFGPATVADVQAWSGLTGLREIVEPLRPSLLRLRDENGRELLDLPEAPRPDADEPAPVRLVAPFDNVLLSHADRTRVISDEHRRRVITVNGQVLGTVLVDGFVRGVWRRDKHVVTVEPFAPLTAGQVEEVRAEALTLLAFAEPGRSAVHEVRVVEG</sequence>
<dbReference type="RefSeq" id="WP_397023043.1">
    <property type="nucleotide sequence ID" value="NZ_JBITMB010000005.1"/>
</dbReference>
<reference evidence="1 2" key="1">
    <citation type="submission" date="2024-10" db="EMBL/GenBank/DDBJ databases">
        <title>The Natural Products Discovery Center: Release of the First 8490 Sequenced Strains for Exploring Actinobacteria Biosynthetic Diversity.</title>
        <authorList>
            <person name="Kalkreuter E."/>
            <person name="Kautsar S.A."/>
            <person name="Yang D."/>
            <person name="Bader C.D."/>
            <person name="Teijaro C.N."/>
            <person name="Fluegel L."/>
            <person name="Davis C.M."/>
            <person name="Simpson J.R."/>
            <person name="Lauterbach L."/>
            <person name="Steele A.D."/>
            <person name="Gui C."/>
            <person name="Meng S."/>
            <person name="Li G."/>
            <person name="Viehrig K."/>
            <person name="Ye F."/>
            <person name="Su P."/>
            <person name="Kiefer A.F."/>
            <person name="Nichols A."/>
            <person name="Cepeda A.J."/>
            <person name="Yan W."/>
            <person name="Fan B."/>
            <person name="Jiang Y."/>
            <person name="Adhikari A."/>
            <person name="Zheng C.-J."/>
            <person name="Schuster L."/>
            <person name="Cowan T.M."/>
            <person name="Smanski M.J."/>
            <person name="Chevrette M.G."/>
            <person name="De Carvalho L.P.S."/>
            <person name="Shen B."/>
        </authorList>
    </citation>
    <scope>NUCLEOTIDE SEQUENCE [LARGE SCALE GENOMIC DNA]</scope>
    <source>
        <strain evidence="1 2">NPDC049503</strain>
    </source>
</reference>
<dbReference type="InterPro" id="IPR009351">
    <property type="entry name" value="AlkZ-like"/>
</dbReference>
<evidence type="ECO:0000313" key="2">
    <source>
        <dbReference type="Proteomes" id="UP001612928"/>
    </source>
</evidence>
<dbReference type="Pfam" id="PF06224">
    <property type="entry name" value="AlkZ-like"/>
    <property type="match status" value="1"/>
</dbReference>
<dbReference type="PANTHER" id="PTHR38479:SF2">
    <property type="entry name" value="WINGED HELIX DNA-BINDING DOMAIN-CONTAINING PROTEIN"/>
    <property type="match status" value="1"/>
</dbReference>
<name>A0ABW8AAH3_9ACTN</name>
<dbReference type="PANTHER" id="PTHR38479">
    <property type="entry name" value="LMO0824 PROTEIN"/>
    <property type="match status" value="1"/>
</dbReference>
<keyword evidence="2" id="KW-1185">Reference proteome</keyword>
<dbReference type="EMBL" id="JBITMB010000005">
    <property type="protein sequence ID" value="MFI7443002.1"/>
    <property type="molecule type" value="Genomic_DNA"/>
</dbReference>